<dbReference type="STRING" id="88036.D8T759"/>
<evidence type="ECO:0008006" key="10">
    <source>
        <dbReference type="Google" id="ProtNLM"/>
    </source>
</evidence>
<dbReference type="CDD" id="cd18624">
    <property type="entry name" value="GH32_Fruct1-like"/>
    <property type="match status" value="1"/>
</dbReference>
<dbReference type="HOGENOM" id="CLU_001528_6_0_1"/>
<dbReference type="PANTHER" id="PTHR31953">
    <property type="entry name" value="BETA-FRUCTOFURANOSIDASE, INSOLUBLE ISOENZYME CWINV1-RELATED"/>
    <property type="match status" value="1"/>
</dbReference>
<reference evidence="8 9" key="1">
    <citation type="journal article" date="2011" name="Science">
        <title>The Selaginella genome identifies genetic changes associated with the evolution of vascular plants.</title>
        <authorList>
            <person name="Banks J.A."/>
            <person name="Nishiyama T."/>
            <person name="Hasebe M."/>
            <person name="Bowman J.L."/>
            <person name="Gribskov M."/>
            <person name="dePamphilis C."/>
            <person name="Albert V.A."/>
            <person name="Aono N."/>
            <person name="Aoyama T."/>
            <person name="Ambrose B.A."/>
            <person name="Ashton N.W."/>
            <person name="Axtell M.J."/>
            <person name="Barker E."/>
            <person name="Barker M.S."/>
            <person name="Bennetzen J.L."/>
            <person name="Bonawitz N.D."/>
            <person name="Chapple C."/>
            <person name="Cheng C."/>
            <person name="Correa L.G."/>
            <person name="Dacre M."/>
            <person name="DeBarry J."/>
            <person name="Dreyer I."/>
            <person name="Elias M."/>
            <person name="Engstrom E.M."/>
            <person name="Estelle M."/>
            <person name="Feng L."/>
            <person name="Finet C."/>
            <person name="Floyd S.K."/>
            <person name="Frommer W.B."/>
            <person name="Fujita T."/>
            <person name="Gramzow L."/>
            <person name="Gutensohn M."/>
            <person name="Harholt J."/>
            <person name="Hattori M."/>
            <person name="Heyl A."/>
            <person name="Hirai T."/>
            <person name="Hiwatashi Y."/>
            <person name="Ishikawa M."/>
            <person name="Iwata M."/>
            <person name="Karol K.G."/>
            <person name="Koehler B."/>
            <person name="Kolukisaoglu U."/>
            <person name="Kubo M."/>
            <person name="Kurata T."/>
            <person name="Lalonde S."/>
            <person name="Li K."/>
            <person name="Li Y."/>
            <person name="Litt A."/>
            <person name="Lyons E."/>
            <person name="Manning G."/>
            <person name="Maruyama T."/>
            <person name="Michael T.P."/>
            <person name="Mikami K."/>
            <person name="Miyazaki S."/>
            <person name="Morinaga S."/>
            <person name="Murata T."/>
            <person name="Mueller-Roeber B."/>
            <person name="Nelson D.R."/>
            <person name="Obara M."/>
            <person name="Oguri Y."/>
            <person name="Olmstead R.G."/>
            <person name="Onodera N."/>
            <person name="Petersen B.L."/>
            <person name="Pils B."/>
            <person name="Prigge M."/>
            <person name="Rensing S.A."/>
            <person name="Riano-Pachon D.M."/>
            <person name="Roberts A.W."/>
            <person name="Sato Y."/>
            <person name="Scheller H.V."/>
            <person name="Schulz B."/>
            <person name="Schulz C."/>
            <person name="Shakirov E.V."/>
            <person name="Shibagaki N."/>
            <person name="Shinohara N."/>
            <person name="Shippen D.E."/>
            <person name="Soerensen I."/>
            <person name="Sotooka R."/>
            <person name="Sugimoto N."/>
            <person name="Sugita M."/>
            <person name="Sumikawa N."/>
            <person name="Tanurdzic M."/>
            <person name="Theissen G."/>
            <person name="Ulvskov P."/>
            <person name="Wakazuki S."/>
            <person name="Weng J.K."/>
            <person name="Willats W.W."/>
            <person name="Wipf D."/>
            <person name="Wolf P.G."/>
            <person name="Yang L."/>
            <person name="Zimmer A.D."/>
            <person name="Zhu Q."/>
            <person name="Mitros T."/>
            <person name="Hellsten U."/>
            <person name="Loque D."/>
            <person name="Otillar R."/>
            <person name="Salamov A."/>
            <person name="Schmutz J."/>
            <person name="Shapiro H."/>
            <person name="Lindquist E."/>
            <person name="Lucas S."/>
            <person name="Rokhsar D."/>
            <person name="Grigoriev I.V."/>
        </authorList>
    </citation>
    <scope>NUCLEOTIDE SEQUENCE [LARGE SCALE GENOMIC DNA]</scope>
</reference>
<dbReference type="InterPro" id="IPR023296">
    <property type="entry name" value="Glyco_hydro_beta-prop_sf"/>
</dbReference>
<name>D8T759_SELML</name>
<keyword evidence="3 4" id="KW-0326">Glycosidase</keyword>
<evidence type="ECO:0000256" key="3">
    <source>
        <dbReference type="ARBA" id="ARBA00023295"/>
    </source>
</evidence>
<evidence type="ECO:0000313" key="8">
    <source>
        <dbReference type="EMBL" id="EFJ07565.1"/>
    </source>
</evidence>
<dbReference type="Gene3D" id="2.60.120.560">
    <property type="entry name" value="Exo-inulinase, domain 1"/>
    <property type="match status" value="1"/>
</dbReference>
<dbReference type="SUPFAM" id="SSF49899">
    <property type="entry name" value="Concanavalin A-like lectins/glucanases"/>
    <property type="match status" value="1"/>
</dbReference>
<keyword evidence="2 4" id="KW-0378">Hydrolase</keyword>
<evidence type="ECO:0000256" key="2">
    <source>
        <dbReference type="ARBA" id="ARBA00022801"/>
    </source>
</evidence>
<dbReference type="Gramene" id="EFJ07565">
    <property type="protein sequence ID" value="EFJ07565"/>
    <property type="gene ID" value="SELMODRAFT_161653"/>
</dbReference>
<dbReference type="Proteomes" id="UP000001514">
    <property type="component" value="Unassembled WGS sequence"/>
</dbReference>
<evidence type="ECO:0000256" key="5">
    <source>
        <dbReference type="SAM" id="SignalP"/>
    </source>
</evidence>
<dbReference type="Pfam" id="PF08244">
    <property type="entry name" value="Glyco_hydro_32C"/>
    <property type="match status" value="1"/>
</dbReference>
<dbReference type="AlphaFoldDB" id="D8T759"/>
<organism evidence="9">
    <name type="scientific">Selaginella moellendorffii</name>
    <name type="common">Spikemoss</name>
    <dbReference type="NCBI Taxonomy" id="88036"/>
    <lineage>
        <taxon>Eukaryota</taxon>
        <taxon>Viridiplantae</taxon>
        <taxon>Streptophyta</taxon>
        <taxon>Embryophyta</taxon>
        <taxon>Tracheophyta</taxon>
        <taxon>Lycopodiopsida</taxon>
        <taxon>Selaginellales</taxon>
        <taxon>Selaginellaceae</taxon>
        <taxon>Selaginella</taxon>
    </lineage>
</organism>
<evidence type="ECO:0000256" key="4">
    <source>
        <dbReference type="RuleBase" id="RU362110"/>
    </source>
</evidence>
<keyword evidence="5" id="KW-0732">Signal</keyword>
<evidence type="ECO:0000256" key="1">
    <source>
        <dbReference type="ARBA" id="ARBA00009902"/>
    </source>
</evidence>
<evidence type="ECO:0000259" key="7">
    <source>
        <dbReference type="Pfam" id="PF08244"/>
    </source>
</evidence>
<feature type="domain" description="Glycosyl hydrolase family 32 C-terminal" evidence="7">
    <location>
        <begin position="380"/>
        <end position="584"/>
    </location>
</feature>
<dbReference type="EMBL" id="GL377684">
    <property type="protein sequence ID" value="EFJ07565.1"/>
    <property type="molecule type" value="Genomic_DNA"/>
</dbReference>
<protein>
    <recommendedName>
        <fullName evidence="10">Beta-fructofuranosidase</fullName>
    </recommendedName>
</protein>
<evidence type="ECO:0000313" key="9">
    <source>
        <dbReference type="Proteomes" id="UP000001514"/>
    </source>
</evidence>
<dbReference type="KEGG" id="smo:SELMODRAFT_161653"/>
<dbReference type="InterPro" id="IPR001362">
    <property type="entry name" value="Glyco_hydro_32"/>
</dbReference>
<dbReference type="InParanoid" id="D8T759"/>
<dbReference type="SUPFAM" id="SSF75005">
    <property type="entry name" value="Arabinanase/levansucrase/invertase"/>
    <property type="match status" value="1"/>
</dbReference>
<accession>D8T759</accession>
<dbReference type="InterPro" id="IPR050551">
    <property type="entry name" value="Fructan_Metab_Enzymes"/>
</dbReference>
<dbReference type="GO" id="GO:0004553">
    <property type="term" value="F:hydrolase activity, hydrolyzing O-glycosyl compounds"/>
    <property type="evidence" value="ECO:0007669"/>
    <property type="project" value="InterPro"/>
</dbReference>
<dbReference type="SMART" id="SM00640">
    <property type="entry name" value="Glyco_32"/>
    <property type="match status" value="1"/>
</dbReference>
<dbReference type="eggNOG" id="KOG0228">
    <property type="taxonomic scope" value="Eukaryota"/>
</dbReference>
<dbReference type="GO" id="GO:0005975">
    <property type="term" value="P:carbohydrate metabolic process"/>
    <property type="evidence" value="ECO:0007669"/>
    <property type="project" value="InterPro"/>
</dbReference>
<feature type="signal peptide" evidence="5">
    <location>
        <begin position="1"/>
        <end position="24"/>
    </location>
</feature>
<dbReference type="InterPro" id="IPR013189">
    <property type="entry name" value="Glyco_hydro_32_C"/>
</dbReference>
<dbReference type="Gene3D" id="2.115.10.20">
    <property type="entry name" value="Glycosyl hydrolase domain, family 43"/>
    <property type="match status" value="1"/>
</dbReference>
<sequence length="594" mass="67227">MAPLPSSLVPFSLLFFALLPSILSLPDRYDVQTLAAIDQSPDSQRNDLDWEWQRTGFHFQPVKNWMNGPLFYKGVYHLFYQWNPYAAVWGNITWGHAVSTDLIHWKYVKELALVPDRWYDIKGVWSGSATIVNGKPILLYTGWTNSSTQVQNKAVPKNSSDPLLREWIKVDAENPFAVPPPGINTSDFRDPTTAWIGQDGLWRTAVGSKYRANDTGIILQYRSKDFAKWELLDESLHAVNGTGMWECPDFFPVAVHGQQGSENYLGEENAIQKFVIKVSLDETRFDTYVVGDYDPASEKFLPSFEALDIGTALRYDYGIYYASKSFYDPHKKRRVLLGWINEADKPTSDIRKGWASVQAIPRVVWLDENQHSLRQWPVPEINSLRKHPIRHTDLLLKQGEVFKVNGSQGSQLDIEVTFQIPKAHANDESDEFNFASSRVEGIPNNTLIYCNGSFPEAEQIIGPFGVHVLASEDLRERTSVFFKFLKFKGSWKTMVCNDLTSSSLASDATKGVYGGLVSLSSYKNRQALTMRILVDHSIVETFAQGGRTCITARSYPLLGSDNNAHIFVFNNGSLPVKATHLAVWKMDKIRYTTV</sequence>
<dbReference type="InterPro" id="IPR013148">
    <property type="entry name" value="Glyco_hydro_32_N"/>
</dbReference>
<gene>
    <name evidence="8" type="ORF">SELMODRAFT_161653</name>
</gene>
<dbReference type="Pfam" id="PF00251">
    <property type="entry name" value="Glyco_hydro_32N"/>
    <property type="match status" value="1"/>
</dbReference>
<proteinExistence type="inferred from homology"/>
<feature type="domain" description="Glycosyl hydrolase family 32 N-terminal" evidence="6">
    <location>
        <begin position="58"/>
        <end position="377"/>
    </location>
</feature>
<comment type="similarity">
    <text evidence="1 4">Belongs to the glycosyl hydrolase 32 family.</text>
</comment>
<dbReference type="InterPro" id="IPR013320">
    <property type="entry name" value="ConA-like_dom_sf"/>
</dbReference>
<feature type="chain" id="PRO_5003123340" description="Beta-fructofuranosidase" evidence="5">
    <location>
        <begin position="25"/>
        <end position="594"/>
    </location>
</feature>
<keyword evidence="9" id="KW-1185">Reference proteome</keyword>
<evidence type="ECO:0000259" key="6">
    <source>
        <dbReference type="Pfam" id="PF00251"/>
    </source>
</evidence>